<evidence type="ECO:0000313" key="2">
    <source>
        <dbReference type="Proteomes" id="UP001317259"/>
    </source>
</evidence>
<evidence type="ECO:0000313" key="1">
    <source>
        <dbReference type="EMBL" id="MCK2216366.1"/>
    </source>
</evidence>
<organism evidence="1 2">
    <name type="scientific">Actinomadura luzonensis</name>
    <dbReference type="NCBI Taxonomy" id="2805427"/>
    <lineage>
        <taxon>Bacteria</taxon>
        <taxon>Bacillati</taxon>
        <taxon>Actinomycetota</taxon>
        <taxon>Actinomycetes</taxon>
        <taxon>Streptosporangiales</taxon>
        <taxon>Thermomonosporaceae</taxon>
        <taxon>Actinomadura</taxon>
    </lineage>
</organism>
<reference evidence="1 2" key="1">
    <citation type="submission" date="2022-04" db="EMBL/GenBank/DDBJ databases">
        <title>Genome draft of Actinomadura sp. ATCC 31491.</title>
        <authorList>
            <person name="Shi X."/>
            <person name="Du Y."/>
        </authorList>
    </citation>
    <scope>NUCLEOTIDE SEQUENCE [LARGE SCALE GENOMIC DNA]</scope>
    <source>
        <strain evidence="1 2">ATCC 31491</strain>
    </source>
</reference>
<dbReference type="EMBL" id="JAKRKC020000001">
    <property type="protein sequence ID" value="MCK2216366.1"/>
    <property type="molecule type" value="Genomic_DNA"/>
</dbReference>
<dbReference type="Proteomes" id="UP001317259">
    <property type="component" value="Unassembled WGS sequence"/>
</dbReference>
<protein>
    <submittedName>
        <fullName evidence="1">Uncharacterized protein</fullName>
    </submittedName>
</protein>
<gene>
    <name evidence="1" type="ORF">MF672_021555</name>
</gene>
<accession>A0ABT0FVK0</accession>
<dbReference type="RefSeq" id="WP_242384107.1">
    <property type="nucleotide sequence ID" value="NZ_JAKRKC020000001.1"/>
</dbReference>
<comment type="caution">
    <text evidence="1">The sequence shown here is derived from an EMBL/GenBank/DDBJ whole genome shotgun (WGS) entry which is preliminary data.</text>
</comment>
<keyword evidence="2" id="KW-1185">Reference proteome</keyword>
<sequence length="207" mass="23480">MSIAVMRLDQSILDLALQLADLEWNVEEVDTFFHTKGVEWGSTDPLSKRLFEDLDGRIRLGDRTIYAVPDPDSGRILSFHIPSALCYLADNDPTDPDFRFFRELREAESGWQVDMTGDGEEYSQAWRDGRWLVQKTLGPPAKLGVHGIGGWLHAVWRRGERLIAVIQTESFATYIPLKQVALWVVDFSSDQPIPSGDELYEVITKNA</sequence>
<proteinExistence type="predicted"/>
<name>A0ABT0FVK0_9ACTN</name>